<gene>
    <name evidence="1" type="ORF">FQN60_005439</name>
</gene>
<dbReference type="Proteomes" id="UP000327493">
    <property type="component" value="Chromosome 23"/>
</dbReference>
<proteinExistence type="predicted"/>
<sequence>MLPFACRYATARVMTPRFVICNCSLVWGLDCIVVLFTDKDLQVQFSDYECIL</sequence>
<dbReference type="EMBL" id="VOFY01000023">
    <property type="protein sequence ID" value="KAA8579904.1"/>
    <property type="molecule type" value="Genomic_DNA"/>
</dbReference>
<name>A0A5J5CD98_9PERO</name>
<evidence type="ECO:0000313" key="2">
    <source>
        <dbReference type="Proteomes" id="UP000327493"/>
    </source>
</evidence>
<evidence type="ECO:0000313" key="1">
    <source>
        <dbReference type="EMBL" id="KAA8579904.1"/>
    </source>
</evidence>
<reference evidence="1 2" key="1">
    <citation type="submission" date="2019-08" db="EMBL/GenBank/DDBJ databases">
        <title>A chromosome-level genome assembly, high-density linkage maps, and genome scans reveal the genomic architecture of hybrid incompatibilities underlying speciation via character displacement in darters (Percidae: Etheostominae).</title>
        <authorList>
            <person name="Moran R.L."/>
            <person name="Catchen J.M."/>
            <person name="Fuller R.C."/>
        </authorList>
    </citation>
    <scope>NUCLEOTIDE SEQUENCE [LARGE SCALE GENOMIC DNA]</scope>
    <source>
        <strain evidence="1">EspeVRDwgs_2016</strain>
        <tissue evidence="1">Muscle</tissue>
    </source>
</reference>
<organism evidence="1 2">
    <name type="scientific">Etheostoma spectabile</name>
    <name type="common">orangethroat darter</name>
    <dbReference type="NCBI Taxonomy" id="54343"/>
    <lineage>
        <taxon>Eukaryota</taxon>
        <taxon>Metazoa</taxon>
        <taxon>Chordata</taxon>
        <taxon>Craniata</taxon>
        <taxon>Vertebrata</taxon>
        <taxon>Euteleostomi</taxon>
        <taxon>Actinopterygii</taxon>
        <taxon>Neopterygii</taxon>
        <taxon>Teleostei</taxon>
        <taxon>Neoteleostei</taxon>
        <taxon>Acanthomorphata</taxon>
        <taxon>Eupercaria</taxon>
        <taxon>Perciformes</taxon>
        <taxon>Percoidei</taxon>
        <taxon>Percidae</taxon>
        <taxon>Etheostomatinae</taxon>
        <taxon>Etheostoma</taxon>
    </lineage>
</organism>
<accession>A0A5J5CD98</accession>
<keyword evidence="2" id="KW-1185">Reference proteome</keyword>
<comment type="caution">
    <text evidence="1">The sequence shown here is derived from an EMBL/GenBank/DDBJ whole genome shotgun (WGS) entry which is preliminary data.</text>
</comment>
<protein>
    <submittedName>
        <fullName evidence="1">Uncharacterized protein</fullName>
    </submittedName>
</protein>
<dbReference type="AlphaFoldDB" id="A0A5J5CD98"/>